<comment type="similarity">
    <text evidence="1">Belongs to the bacterial solute-binding protein 7 family.</text>
</comment>
<dbReference type="NCBIfam" id="TIGR00787">
    <property type="entry name" value="dctP"/>
    <property type="match status" value="1"/>
</dbReference>
<dbReference type="EMBL" id="CP054580">
    <property type="protein sequence ID" value="QKS26121.1"/>
    <property type="molecule type" value="Genomic_DNA"/>
</dbReference>
<keyword evidence="2" id="KW-0813">Transport</keyword>
<evidence type="ECO:0000256" key="3">
    <source>
        <dbReference type="ARBA" id="ARBA00022729"/>
    </source>
</evidence>
<proteinExistence type="inferred from homology"/>
<evidence type="ECO:0000256" key="2">
    <source>
        <dbReference type="ARBA" id="ARBA00022448"/>
    </source>
</evidence>
<dbReference type="PANTHER" id="PTHR33376:SF7">
    <property type="entry name" value="C4-DICARBOXYLATE-BINDING PROTEIN DCTB"/>
    <property type="match status" value="1"/>
</dbReference>
<dbReference type="PANTHER" id="PTHR33376">
    <property type="match status" value="1"/>
</dbReference>
<dbReference type="PIRSF" id="PIRSF006470">
    <property type="entry name" value="DctB"/>
    <property type="match status" value="1"/>
</dbReference>
<dbReference type="Gene3D" id="3.40.190.170">
    <property type="entry name" value="Bacterial extracellular solute-binding protein, family 7"/>
    <property type="match status" value="1"/>
</dbReference>
<dbReference type="InterPro" id="IPR004682">
    <property type="entry name" value="TRAP_DctP"/>
</dbReference>
<organism evidence="5 6">
    <name type="scientific">Vreelandella titanicae</name>
    <dbReference type="NCBI Taxonomy" id="664683"/>
    <lineage>
        <taxon>Bacteria</taxon>
        <taxon>Pseudomonadati</taxon>
        <taxon>Pseudomonadota</taxon>
        <taxon>Gammaproteobacteria</taxon>
        <taxon>Oceanospirillales</taxon>
        <taxon>Halomonadaceae</taxon>
        <taxon>Vreelandella</taxon>
    </lineage>
</organism>
<accession>A0AAP9T326</accession>
<evidence type="ECO:0000313" key="5">
    <source>
        <dbReference type="EMBL" id="QKS26121.1"/>
    </source>
</evidence>
<evidence type="ECO:0000256" key="4">
    <source>
        <dbReference type="SAM" id="SignalP"/>
    </source>
</evidence>
<dbReference type="GO" id="GO:0030288">
    <property type="term" value="C:outer membrane-bounded periplasmic space"/>
    <property type="evidence" value="ECO:0007669"/>
    <property type="project" value="InterPro"/>
</dbReference>
<dbReference type="InterPro" id="IPR038404">
    <property type="entry name" value="TRAP_DctP_sf"/>
</dbReference>
<dbReference type="AlphaFoldDB" id="A0AAP9T326"/>
<sequence length="363" mass="39288">MSLTPMFTSPMFTNPKFMAPRFTLKQLPLKRALTAALATATLVAAANASAQTLRFAHVDPDDWTTSKKGAAGQVFKNLIEAETDLTVELYPAGALGGETELIEGAQDGTISIAMVSGAYANFCPAVAVTDIPYTFPSAPVAWQVMDGEFGTALAEHCLQETGLRTLAYGETGFRHFTNSVRPINSPEDMEGLKFRVQTIPLYLEMVSALGGEPQGIAWGEVPTALATGVVDGQENPISVIYGNNFYEFQDYLTLDRHVYGVDHLLINDEIFQSLSEEEQAAVKRAAVVAGTTGRAIQQFNSAEGITKLEAEGMEITQPTAEQMEAFREAAQPPVQAYLTEELGDDAEWIERLSSAVEEASARF</sequence>
<dbReference type="Proteomes" id="UP000509761">
    <property type="component" value="Chromosome"/>
</dbReference>
<evidence type="ECO:0000313" key="6">
    <source>
        <dbReference type="Proteomes" id="UP000509761"/>
    </source>
</evidence>
<feature type="chain" id="PRO_5042855556" description="C4-dicarboxylate ABC transporter substrate-binding protein" evidence="4">
    <location>
        <begin position="51"/>
        <end position="363"/>
    </location>
</feature>
<reference evidence="5 6" key="1">
    <citation type="submission" date="2019-12" db="EMBL/GenBank/DDBJ databases">
        <title>Genome sequencing and assembly of endphytes of Porphyra tenera.</title>
        <authorList>
            <person name="Park J.M."/>
            <person name="Shin R."/>
            <person name="Jo S.H."/>
        </authorList>
    </citation>
    <scope>NUCLEOTIDE SEQUENCE [LARGE SCALE GENOMIC DNA]</scope>
    <source>
        <strain evidence="5 6">GPM3</strain>
    </source>
</reference>
<dbReference type="Pfam" id="PF03480">
    <property type="entry name" value="DctP"/>
    <property type="match status" value="1"/>
</dbReference>
<dbReference type="InterPro" id="IPR018389">
    <property type="entry name" value="DctP_fam"/>
</dbReference>
<evidence type="ECO:0000256" key="1">
    <source>
        <dbReference type="ARBA" id="ARBA00009023"/>
    </source>
</evidence>
<feature type="signal peptide" evidence="4">
    <location>
        <begin position="1"/>
        <end position="50"/>
    </location>
</feature>
<protein>
    <recommendedName>
        <fullName evidence="7">C4-dicarboxylate ABC transporter substrate-binding protein</fullName>
    </recommendedName>
</protein>
<dbReference type="NCBIfam" id="NF037995">
    <property type="entry name" value="TRAP_S1"/>
    <property type="match status" value="1"/>
</dbReference>
<keyword evidence="3 4" id="KW-0732">Signal</keyword>
<evidence type="ECO:0008006" key="7">
    <source>
        <dbReference type="Google" id="ProtNLM"/>
    </source>
</evidence>
<keyword evidence="6" id="KW-1185">Reference proteome</keyword>
<dbReference type="GO" id="GO:0055085">
    <property type="term" value="P:transmembrane transport"/>
    <property type="evidence" value="ECO:0007669"/>
    <property type="project" value="InterPro"/>
</dbReference>
<gene>
    <name evidence="5" type="ORF">FX987_03918</name>
</gene>
<name>A0AAP9T326_9GAMM</name>
<dbReference type="RefSeq" id="WP_022521153.1">
    <property type="nucleotide sequence ID" value="NZ_CP054580.1"/>
</dbReference>